<reference evidence="2" key="1">
    <citation type="submission" date="2020-01" db="EMBL/GenBank/DDBJ databases">
        <authorList>
            <person name="Rat A."/>
        </authorList>
    </citation>
    <scope>NUCLEOTIDE SEQUENCE</scope>
    <source>
        <strain evidence="2">LMG 31228</strain>
    </source>
</reference>
<dbReference type="PROSITE" id="PS51257">
    <property type="entry name" value="PROKAR_LIPOPROTEIN"/>
    <property type="match status" value="1"/>
</dbReference>
<reference evidence="2" key="2">
    <citation type="journal article" date="2021" name="Syst. Appl. Microbiol.">
        <title>Roseomonas hellenica sp. nov., isolated from roots of wild-growing Alkanna tinctoria.</title>
        <authorList>
            <person name="Rat A."/>
            <person name="Naranjo H.D."/>
            <person name="Lebbe L."/>
            <person name="Cnockaert M."/>
            <person name="Krigas N."/>
            <person name="Grigoriadou K."/>
            <person name="Maloupa E."/>
            <person name="Willems A."/>
        </authorList>
    </citation>
    <scope>NUCLEOTIDE SEQUENCE</scope>
    <source>
        <strain evidence="2">LMG 31228</strain>
    </source>
</reference>
<proteinExistence type="predicted"/>
<evidence type="ECO:0000313" key="2">
    <source>
        <dbReference type="EMBL" id="MBR0682418.1"/>
    </source>
</evidence>
<keyword evidence="3" id="KW-1185">Reference proteome</keyword>
<feature type="signal peptide" evidence="1">
    <location>
        <begin position="1"/>
        <end position="18"/>
    </location>
</feature>
<keyword evidence="1" id="KW-0732">Signal</keyword>
<sequence length="289" mass="29536">MRRLLPLHLLVLVLAACAAVTPAQQGPAERHAALVAAADQGLGRMIDHLALRERTEIDQAASLRFAAGGAVPRSLAAPAAPVAGAVLDPGMDLLVMEARRLAALAAGAAPTEGPEAAVALARLEQAVAALRGVPARWPSEAVRRRGLDAFRLLAAPAPAGVDAARLAADRQSAVVAGIALLRQVLGEESRAGLRGVLAQRHEAWRAAQRGVLEAARNDRSLTPADRMAMWNRVQAAMAGDPPDVAANEAAVLLAALPAAHAAAGAGDVAGVAAFEAALARFQGVLAQAR</sequence>
<comment type="caution">
    <text evidence="2">The sequence shown here is derived from an EMBL/GenBank/DDBJ whole genome shotgun (WGS) entry which is preliminary data.</text>
</comment>
<protein>
    <submittedName>
        <fullName evidence="2">Uncharacterized protein</fullName>
    </submittedName>
</protein>
<dbReference type="Proteomes" id="UP001138709">
    <property type="component" value="Unassembled WGS sequence"/>
</dbReference>
<dbReference type="RefSeq" id="WP_211847952.1">
    <property type="nucleotide sequence ID" value="NZ_JAAEDL010000019.1"/>
</dbReference>
<evidence type="ECO:0000256" key="1">
    <source>
        <dbReference type="SAM" id="SignalP"/>
    </source>
</evidence>
<dbReference type="AlphaFoldDB" id="A0A9X9XFD2"/>
<gene>
    <name evidence="2" type="ORF">GXW74_18140</name>
</gene>
<name>A0A9X9XFD2_9PROT</name>
<dbReference type="EMBL" id="JAAEDL010000019">
    <property type="protein sequence ID" value="MBR0682418.1"/>
    <property type="molecule type" value="Genomic_DNA"/>
</dbReference>
<accession>A0A9X9XFD2</accession>
<evidence type="ECO:0000313" key="3">
    <source>
        <dbReference type="Proteomes" id="UP001138709"/>
    </source>
</evidence>
<feature type="chain" id="PRO_5040719685" evidence="1">
    <location>
        <begin position="19"/>
        <end position="289"/>
    </location>
</feature>
<organism evidence="2 3">
    <name type="scientific">Neoroseomonas eburnea</name>
    <dbReference type="NCBI Taxonomy" id="1346889"/>
    <lineage>
        <taxon>Bacteria</taxon>
        <taxon>Pseudomonadati</taxon>
        <taxon>Pseudomonadota</taxon>
        <taxon>Alphaproteobacteria</taxon>
        <taxon>Acetobacterales</taxon>
        <taxon>Acetobacteraceae</taxon>
        <taxon>Neoroseomonas</taxon>
    </lineage>
</organism>